<name>A0ABS9R9A4_9FIRM</name>
<evidence type="ECO:0000256" key="1">
    <source>
        <dbReference type="ARBA" id="ARBA00023015"/>
    </source>
</evidence>
<dbReference type="InterPro" id="IPR047640">
    <property type="entry name" value="RpiR-like"/>
</dbReference>
<dbReference type="RefSeq" id="WP_117570340.1">
    <property type="nucleotide sequence ID" value="NZ_JAKVPQ010000012.1"/>
</dbReference>
<dbReference type="Pfam" id="PF01380">
    <property type="entry name" value="SIS"/>
    <property type="match status" value="1"/>
</dbReference>
<dbReference type="SUPFAM" id="SSF53697">
    <property type="entry name" value="SIS domain"/>
    <property type="match status" value="1"/>
</dbReference>
<protein>
    <submittedName>
        <fullName evidence="5">MurR/RpiR family transcriptional regulator</fullName>
    </submittedName>
</protein>
<sequence>MVILHLDDTVIKSLSSGELSILRYVYENMDDVLHMSIQELSKQVSYSTATILRFCKKLGFYGFAEFKYALRSEMQKPQTVITKPQEALTNKIIMDNLYTDIEGTSKLISNEQLERFFHYLDSDDPIYLWAPGGLTSILVDYLEKLLFAIGRQNVYKIESSKMGEHIVRGLSKHHILFVISTTGDFAPTLRMAKLAKMNDIPIISITPYSNNAIANIATLNFRFFTNQRENKGAEYTSRLPVFYVMDIMINSYLHYKELEAGIC</sequence>
<dbReference type="SUPFAM" id="SSF46689">
    <property type="entry name" value="Homeodomain-like"/>
    <property type="match status" value="1"/>
</dbReference>
<evidence type="ECO:0000259" key="4">
    <source>
        <dbReference type="PROSITE" id="PS51071"/>
    </source>
</evidence>
<organism evidence="5 6">
    <name type="scientific">Amedibacillus hominis</name>
    <dbReference type="NCBI Taxonomy" id="2897776"/>
    <lineage>
        <taxon>Bacteria</taxon>
        <taxon>Bacillati</taxon>
        <taxon>Bacillota</taxon>
        <taxon>Erysipelotrichia</taxon>
        <taxon>Erysipelotrichales</taxon>
        <taxon>Erysipelotrichaceae</taxon>
        <taxon>Amedibacillus</taxon>
    </lineage>
</organism>
<keyword evidence="6" id="KW-1185">Reference proteome</keyword>
<dbReference type="InterPro" id="IPR000281">
    <property type="entry name" value="HTH_RpiR"/>
</dbReference>
<dbReference type="Gene3D" id="1.10.10.10">
    <property type="entry name" value="Winged helix-like DNA-binding domain superfamily/Winged helix DNA-binding domain"/>
    <property type="match status" value="1"/>
</dbReference>
<evidence type="ECO:0000313" key="5">
    <source>
        <dbReference type="EMBL" id="MCH4286252.1"/>
    </source>
</evidence>
<evidence type="ECO:0000313" key="6">
    <source>
        <dbReference type="Proteomes" id="UP001202402"/>
    </source>
</evidence>
<reference evidence="5 6" key="1">
    <citation type="submission" date="2022-02" db="EMBL/GenBank/DDBJ databases">
        <title>Genome of Erysipelotrichaceae sp. nov. NSJ-176 isolated from human feces.</title>
        <authorList>
            <person name="Abdugheni R."/>
        </authorList>
    </citation>
    <scope>NUCLEOTIDE SEQUENCE [LARGE SCALE GENOMIC DNA]</scope>
    <source>
        <strain evidence="5 6">NSJ-176</strain>
    </source>
</reference>
<evidence type="ECO:0000256" key="3">
    <source>
        <dbReference type="ARBA" id="ARBA00023163"/>
    </source>
</evidence>
<dbReference type="InterPro" id="IPR035472">
    <property type="entry name" value="RpiR-like_SIS"/>
</dbReference>
<keyword evidence="3" id="KW-0804">Transcription</keyword>
<dbReference type="PANTHER" id="PTHR30514">
    <property type="entry name" value="GLUCOKINASE"/>
    <property type="match status" value="1"/>
</dbReference>
<comment type="caution">
    <text evidence="5">The sequence shown here is derived from an EMBL/GenBank/DDBJ whole genome shotgun (WGS) entry which is preliminary data.</text>
</comment>
<dbReference type="PROSITE" id="PS51071">
    <property type="entry name" value="HTH_RPIR"/>
    <property type="match status" value="1"/>
</dbReference>
<dbReference type="Proteomes" id="UP001202402">
    <property type="component" value="Unassembled WGS sequence"/>
</dbReference>
<keyword evidence="2" id="KW-0238">DNA-binding</keyword>
<dbReference type="Pfam" id="PF01418">
    <property type="entry name" value="HTH_6"/>
    <property type="match status" value="1"/>
</dbReference>
<evidence type="ECO:0000256" key="2">
    <source>
        <dbReference type="ARBA" id="ARBA00023125"/>
    </source>
</evidence>
<dbReference type="PANTHER" id="PTHR30514:SF21">
    <property type="entry name" value="RPIR-FAMILY TRANSCRIPTIONAL REGULATOR"/>
    <property type="match status" value="1"/>
</dbReference>
<keyword evidence="1" id="KW-0805">Transcription regulation</keyword>
<dbReference type="CDD" id="cd05013">
    <property type="entry name" value="SIS_RpiR"/>
    <property type="match status" value="1"/>
</dbReference>
<dbReference type="InterPro" id="IPR036388">
    <property type="entry name" value="WH-like_DNA-bd_sf"/>
</dbReference>
<dbReference type="InterPro" id="IPR009057">
    <property type="entry name" value="Homeodomain-like_sf"/>
</dbReference>
<dbReference type="InterPro" id="IPR001347">
    <property type="entry name" value="SIS_dom"/>
</dbReference>
<dbReference type="Gene3D" id="3.40.50.10490">
    <property type="entry name" value="Glucose-6-phosphate isomerase like protein, domain 1"/>
    <property type="match status" value="1"/>
</dbReference>
<gene>
    <name evidence="5" type="ORF">LQE99_14090</name>
</gene>
<accession>A0ABS9R9A4</accession>
<dbReference type="EMBL" id="JAKVPQ010000012">
    <property type="protein sequence ID" value="MCH4286252.1"/>
    <property type="molecule type" value="Genomic_DNA"/>
</dbReference>
<proteinExistence type="predicted"/>
<dbReference type="InterPro" id="IPR046348">
    <property type="entry name" value="SIS_dom_sf"/>
</dbReference>
<feature type="domain" description="HTH rpiR-type" evidence="4">
    <location>
        <begin position="1"/>
        <end position="77"/>
    </location>
</feature>